<dbReference type="Pfam" id="PF13638">
    <property type="entry name" value="PIN_4"/>
    <property type="match status" value="1"/>
</dbReference>
<accession>A0A1G6KS20</accession>
<dbReference type="SMART" id="SM00670">
    <property type="entry name" value="PINc"/>
    <property type="match status" value="1"/>
</dbReference>
<dbReference type="Gene3D" id="3.40.50.300">
    <property type="entry name" value="P-loop containing nucleotide triphosphate hydrolases"/>
    <property type="match status" value="1"/>
</dbReference>
<keyword evidence="2" id="KW-0067">ATP-binding</keyword>
<comment type="similarity">
    <text evidence="3">In the N-terminal section; belongs to the PINc/VapC protein family.</text>
</comment>
<proteinExistence type="inferred from homology"/>
<dbReference type="OrthoDB" id="9773137at2"/>
<evidence type="ECO:0000313" key="5">
    <source>
        <dbReference type="EMBL" id="SDC33754.1"/>
    </source>
</evidence>
<dbReference type="EMBL" id="FMYM01000007">
    <property type="protein sequence ID" value="SDC33754.1"/>
    <property type="molecule type" value="Genomic_DNA"/>
</dbReference>
<dbReference type="RefSeq" id="WP_090775943.1">
    <property type="nucleotide sequence ID" value="NZ_FMYM01000007.1"/>
</dbReference>
<evidence type="ECO:0000313" key="6">
    <source>
        <dbReference type="Proteomes" id="UP000242662"/>
    </source>
</evidence>
<dbReference type="InterPro" id="IPR002716">
    <property type="entry name" value="PIN_dom"/>
</dbReference>
<evidence type="ECO:0000256" key="3">
    <source>
        <dbReference type="ARBA" id="ARBA00046345"/>
    </source>
</evidence>
<gene>
    <name evidence="5" type="ORF">SAMN05421737_107131</name>
</gene>
<dbReference type="AlphaFoldDB" id="A0A1G6KS20"/>
<dbReference type="InterPro" id="IPR051451">
    <property type="entry name" value="PhoH2-like"/>
</dbReference>
<organism evidence="5 6">
    <name type="scientific">Shouchella lonarensis</name>
    <dbReference type="NCBI Taxonomy" id="1464122"/>
    <lineage>
        <taxon>Bacteria</taxon>
        <taxon>Bacillati</taxon>
        <taxon>Bacillota</taxon>
        <taxon>Bacilli</taxon>
        <taxon>Bacillales</taxon>
        <taxon>Bacillaceae</taxon>
        <taxon>Shouchella</taxon>
    </lineage>
</organism>
<dbReference type="GO" id="GO:0005524">
    <property type="term" value="F:ATP binding"/>
    <property type="evidence" value="ECO:0007669"/>
    <property type="project" value="UniProtKB-KW"/>
</dbReference>
<dbReference type="InterPro" id="IPR029060">
    <property type="entry name" value="PIN-like_dom_sf"/>
</dbReference>
<keyword evidence="6" id="KW-1185">Reference proteome</keyword>
<sequence length="444" mass="50215">MDEAKRIYVLDTSVLLQDPSSIYQFQPHEVVIPAIVLEEVDAKKRQMDEVGHNARRIARMIDQLREGGKLHQGVLLDRGGFIRIELNHRSFHHLKHAFADRTNDNRIIAVALNLQLEENEKAAGRKVILVSKDAIVRVKADAFDLQSEDFLNERIVEKDEGYMGYVHVESDPEMLTQLFQTRTLQTRDVVSSCYPHQFLLLQDPLKRSSSALAKVDALGQTLSPVTGRDEAIWGIQARNVQQKMVLELLLNKDIPLVTLVGKAGTGKTLLSLAAGLFQTEDMHAYRKMVVTRPLVPLGKDIGYLPGEKEEKLRPWMQPIYDNLDFLFGTKKQVELDRILSGMGAIQIEALTYIRGRSMPDQYMIIDEAQNLTKHEVKTILTRVGERSKVVLMGDPEQIDHPYLDEYTNGLTYAVETFKEEALSGHVKLVKGERSTLAQLAADLL</sequence>
<dbReference type="PANTHER" id="PTHR30473">
    <property type="entry name" value="PROTEIN PHOH"/>
    <property type="match status" value="1"/>
</dbReference>
<dbReference type="CDD" id="cd09883">
    <property type="entry name" value="PIN_VapC_PhoHL-ATPase"/>
    <property type="match status" value="1"/>
</dbReference>
<dbReference type="Gene3D" id="3.40.50.1010">
    <property type="entry name" value="5'-nuclease"/>
    <property type="match status" value="1"/>
</dbReference>
<dbReference type="InterPro" id="IPR003714">
    <property type="entry name" value="PhoH"/>
</dbReference>
<dbReference type="Proteomes" id="UP000242662">
    <property type="component" value="Unassembled WGS sequence"/>
</dbReference>
<evidence type="ECO:0000256" key="2">
    <source>
        <dbReference type="ARBA" id="ARBA00022840"/>
    </source>
</evidence>
<name>A0A1G6KS20_9BACI</name>
<dbReference type="SUPFAM" id="SSF52540">
    <property type="entry name" value="P-loop containing nucleoside triphosphate hydrolases"/>
    <property type="match status" value="1"/>
</dbReference>
<dbReference type="FunFam" id="3.40.50.1010:FF:000007">
    <property type="entry name" value="PhoH family protein"/>
    <property type="match status" value="1"/>
</dbReference>
<evidence type="ECO:0000259" key="4">
    <source>
        <dbReference type="SMART" id="SM00670"/>
    </source>
</evidence>
<dbReference type="SUPFAM" id="SSF88723">
    <property type="entry name" value="PIN domain-like"/>
    <property type="match status" value="1"/>
</dbReference>
<keyword evidence="1" id="KW-0547">Nucleotide-binding</keyword>
<evidence type="ECO:0000256" key="1">
    <source>
        <dbReference type="ARBA" id="ARBA00022741"/>
    </source>
</evidence>
<dbReference type="PANTHER" id="PTHR30473:SF2">
    <property type="entry name" value="PIN DOMAIN-CONTAINING PROTEIN"/>
    <property type="match status" value="1"/>
</dbReference>
<dbReference type="InterPro" id="IPR027417">
    <property type="entry name" value="P-loop_NTPase"/>
</dbReference>
<protein>
    <submittedName>
        <fullName evidence="5">PhoH-like ATPase</fullName>
    </submittedName>
</protein>
<reference evidence="6" key="1">
    <citation type="submission" date="2016-09" db="EMBL/GenBank/DDBJ databases">
        <authorList>
            <person name="Varghese N."/>
            <person name="Submissions S."/>
        </authorList>
    </citation>
    <scope>NUCLEOTIDE SEQUENCE [LARGE SCALE GENOMIC DNA]</scope>
    <source>
        <strain evidence="6">25nlg</strain>
    </source>
</reference>
<dbReference type="Pfam" id="PF02562">
    <property type="entry name" value="PhoH"/>
    <property type="match status" value="1"/>
</dbReference>
<dbReference type="FunFam" id="3.40.50.300:FF:000013">
    <property type="entry name" value="PhoH family ATPase"/>
    <property type="match status" value="1"/>
</dbReference>
<dbReference type="GO" id="GO:0005829">
    <property type="term" value="C:cytosol"/>
    <property type="evidence" value="ECO:0007669"/>
    <property type="project" value="TreeGrafter"/>
</dbReference>
<feature type="domain" description="PIN" evidence="4">
    <location>
        <begin position="6"/>
        <end position="138"/>
    </location>
</feature>